<dbReference type="RefSeq" id="WP_081725921.1">
    <property type="nucleotide sequence ID" value="NZ_UFTD01000002.1"/>
</dbReference>
<feature type="compositionally biased region" description="Polar residues" evidence="1">
    <location>
        <begin position="102"/>
        <end position="115"/>
    </location>
</feature>
<dbReference type="AlphaFoldDB" id="A0A336NID5"/>
<feature type="compositionally biased region" description="Polar residues" evidence="1">
    <location>
        <begin position="394"/>
        <end position="409"/>
    </location>
</feature>
<sequence>MVAPIIPMALVAGARFAPHIMRYLYPRVAPKAITGAQRFGQFMKANPKSAIATGGAMTLAPLMAPEEVHAPNNPYLQNMQQPYGPFMPYTAPKTEMPLGVDQQPSMPNALESTPQELKPHVNEQTQPLAPASPTPTPELTDAEKFLQSNTYKFFQSDAYQKLKDLFAGMAAAPTDGSGWDALASGVKHLNEGDKQRGQVNQTVEYLKSQGVGEEEARFMAGNKDALNAFLLQKANGGYDARSKEELDRLRETIELKNRETISNNTLHDIERFMNYIEENGEWATGNAASIQAQLGVPQHRDMSSLLDSIKNRIGIDRLETMRQYSRNGASGFGNLTERELDILKSYLGEIKYNLGHKELLFRLKKIHEILGKMKSDVLSLLENNSIALTQENVDKVTSQQHSKAPQQGRNDLPLVTNKEEEDALPSGARFIGEDGKIRVKGA</sequence>
<name>A0A336NID5_BARGR</name>
<protein>
    <submittedName>
        <fullName evidence="2">Uncharacterized protein</fullName>
    </submittedName>
</protein>
<accession>A0A336NID5</accession>
<evidence type="ECO:0000256" key="1">
    <source>
        <dbReference type="SAM" id="MobiDB-lite"/>
    </source>
</evidence>
<evidence type="ECO:0000313" key="2">
    <source>
        <dbReference type="EMBL" id="SSZ40854.1"/>
    </source>
</evidence>
<gene>
    <name evidence="2" type="ORF">NCTC12860_02015</name>
    <name evidence="3" type="ORF">NCTC12860_02103</name>
</gene>
<reference evidence="2 4" key="1">
    <citation type="submission" date="2018-06" db="EMBL/GenBank/DDBJ databases">
        <authorList>
            <consortium name="Pathogen Informatics"/>
            <person name="Doyle S."/>
        </authorList>
    </citation>
    <scope>NUCLEOTIDE SEQUENCE [LARGE SCALE GENOMIC DNA]</scope>
    <source>
        <strain evidence="2 4">NCTC12860</strain>
    </source>
</reference>
<feature type="region of interest" description="Disordered" evidence="1">
    <location>
        <begin position="394"/>
        <end position="425"/>
    </location>
</feature>
<feature type="region of interest" description="Disordered" evidence="1">
    <location>
        <begin position="100"/>
        <end position="138"/>
    </location>
</feature>
<dbReference type="EMBL" id="UFTD01000004">
    <property type="protein sequence ID" value="SSZ40942.1"/>
    <property type="molecule type" value="Genomic_DNA"/>
</dbReference>
<evidence type="ECO:0000313" key="4">
    <source>
        <dbReference type="Proteomes" id="UP000253846"/>
    </source>
</evidence>
<dbReference type="EMBL" id="UFTD01000002">
    <property type="protein sequence ID" value="SSZ40854.1"/>
    <property type="molecule type" value="Genomic_DNA"/>
</dbReference>
<evidence type="ECO:0000313" key="3">
    <source>
        <dbReference type="EMBL" id="SSZ40942.1"/>
    </source>
</evidence>
<proteinExistence type="predicted"/>
<organism evidence="2 4">
    <name type="scientific">Bartonella grahamii</name>
    <dbReference type="NCBI Taxonomy" id="33045"/>
    <lineage>
        <taxon>Bacteria</taxon>
        <taxon>Pseudomonadati</taxon>
        <taxon>Pseudomonadota</taxon>
        <taxon>Alphaproteobacteria</taxon>
        <taxon>Hyphomicrobiales</taxon>
        <taxon>Bartonellaceae</taxon>
        <taxon>Bartonella</taxon>
    </lineage>
</organism>
<dbReference type="Proteomes" id="UP000253846">
    <property type="component" value="Unassembled WGS sequence"/>
</dbReference>